<dbReference type="SMART" id="SM00382">
    <property type="entry name" value="AAA"/>
    <property type="match status" value="2"/>
</dbReference>
<dbReference type="PROSITE" id="PS00211">
    <property type="entry name" value="ABC_TRANSPORTER_1"/>
    <property type="match status" value="1"/>
</dbReference>
<evidence type="ECO:0000313" key="15">
    <source>
        <dbReference type="Proteomes" id="UP000054844"/>
    </source>
</evidence>
<comment type="similarity">
    <text evidence="2">Belongs to the ABC transporter superfamily.</text>
</comment>
<keyword evidence="8" id="KW-0029">Amino-acid transport</keyword>
<dbReference type="InterPro" id="IPR052156">
    <property type="entry name" value="BCAA_Transport_ATP-bd_LivF"/>
</dbReference>
<keyword evidence="5 11" id="KW-0812">Transmembrane</keyword>
<dbReference type="STRING" id="207340.APZ41_015740"/>
<keyword evidence="4" id="KW-1003">Cell membrane</keyword>
<protein>
    <submittedName>
        <fullName evidence="13">ABC transporter</fullName>
    </submittedName>
    <submittedName>
        <fullName evidence="14">Ribose import ATP-binding protein RbsA</fullName>
        <ecNumber evidence="14">3.6.3.17</ecNumber>
    </submittedName>
</protein>
<dbReference type="GeneID" id="99632487"/>
<dbReference type="Pfam" id="PF02653">
    <property type="entry name" value="BPD_transp_2"/>
    <property type="match status" value="1"/>
</dbReference>
<evidence type="ECO:0000256" key="2">
    <source>
        <dbReference type="ARBA" id="ARBA00005417"/>
    </source>
</evidence>
<evidence type="ECO:0000256" key="5">
    <source>
        <dbReference type="ARBA" id="ARBA00022692"/>
    </source>
</evidence>
<dbReference type="InterPro" id="IPR017871">
    <property type="entry name" value="ABC_transporter-like_CS"/>
</dbReference>
<feature type="transmembrane region" description="Helical" evidence="11">
    <location>
        <begin position="172"/>
        <end position="190"/>
    </location>
</feature>
<evidence type="ECO:0000256" key="6">
    <source>
        <dbReference type="ARBA" id="ARBA00022741"/>
    </source>
</evidence>
<dbReference type="GO" id="GO:0005524">
    <property type="term" value="F:ATP binding"/>
    <property type="evidence" value="ECO:0007669"/>
    <property type="project" value="UniProtKB-KW"/>
</dbReference>
<accession>A0A1S8D1Q3</accession>
<dbReference type="GO" id="GO:0015658">
    <property type="term" value="F:branched-chain amino acid transmembrane transporter activity"/>
    <property type="evidence" value="ECO:0007669"/>
    <property type="project" value="InterPro"/>
</dbReference>
<dbReference type="GO" id="GO:0005886">
    <property type="term" value="C:plasma membrane"/>
    <property type="evidence" value="ECO:0007669"/>
    <property type="project" value="UniProtKB-SubCell"/>
</dbReference>
<dbReference type="InterPro" id="IPR043428">
    <property type="entry name" value="LivM-like"/>
</dbReference>
<feature type="domain" description="ABC transporter" evidence="12">
    <location>
        <begin position="623"/>
        <end position="854"/>
    </location>
</feature>
<comment type="subcellular location">
    <subcellularLocation>
        <location evidence="1">Cell membrane</location>
        <topology evidence="1">Multi-pass membrane protein</topology>
    </subcellularLocation>
</comment>
<dbReference type="EMBL" id="UGVN01000001">
    <property type="protein sequence ID" value="SUE39665.1"/>
    <property type="molecule type" value="Genomic_DNA"/>
</dbReference>
<feature type="transmembrane region" description="Helical" evidence="11">
    <location>
        <begin position="101"/>
        <end position="124"/>
    </location>
</feature>
<evidence type="ECO:0000256" key="11">
    <source>
        <dbReference type="SAM" id="Phobius"/>
    </source>
</evidence>
<evidence type="ECO:0000313" key="13">
    <source>
        <dbReference type="EMBL" id="ONH82233.1"/>
    </source>
</evidence>
<dbReference type="CDD" id="cd06581">
    <property type="entry name" value="TM_PBP1_LivM_like"/>
    <property type="match status" value="1"/>
</dbReference>
<keyword evidence="3" id="KW-0813">Transport</keyword>
<keyword evidence="6" id="KW-0547">Nucleotide-binding</keyword>
<dbReference type="AlphaFoldDB" id="A0A1S8D1Q3"/>
<dbReference type="CDD" id="cd03224">
    <property type="entry name" value="ABC_TM1139_LivF_branched"/>
    <property type="match status" value="1"/>
</dbReference>
<feature type="transmembrane region" description="Helical" evidence="11">
    <location>
        <begin position="262"/>
        <end position="285"/>
    </location>
</feature>
<keyword evidence="14" id="KW-0378">Hydrolase</keyword>
<dbReference type="PROSITE" id="PS50893">
    <property type="entry name" value="ABC_TRANSPORTER_2"/>
    <property type="match status" value="2"/>
</dbReference>
<dbReference type="InterPro" id="IPR003439">
    <property type="entry name" value="ABC_transporter-like_ATP-bd"/>
</dbReference>
<evidence type="ECO:0000313" key="16">
    <source>
        <dbReference type="Proteomes" id="UP000254919"/>
    </source>
</evidence>
<keyword evidence="15" id="KW-1185">Reference proteome</keyword>
<name>A0A1S8D1Q3_9PROT</name>
<feature type="transmembrane region" description="Helical" evidence="11">
    <location>
        <begin position="20"/>
        <end position="41"/>
    </location>
</feature>
<dbReference type="CDD" id="cd03219">
    <property type="entry name" value="ABC_Mj1267_LivG_branched"/>
    <property type="match status" value="1"/>
</dbReference>
<feature type="transmembrane region" description="Helical" evidence="11">
    <location>
        <begin position="297"/>
        <end position="318"/>
    </location>
</feature>
<dbReference type="InterPro" id="IPR003593">
    <property type="entry name" value="AAA+_ATPase"/>
</dbReference>
<dbReference type="PANTHER" id="PTHR43820:SF4">
    <property type="entry name" value="HIGH-AFFINITY BRANCHED-CHAIN AMINO ACID TRANSPORT ATP-BINDING PROTEIN LIVF"/>
    <property type="match status" value="1"/>
</dbReference>
<dbReference type="InterPro" id="IPR027417">
    <property type="entry name" value="P-loop_NTPase"/>
</dbReference>
<dbReference type="EC" id="3.6.3.17" evidence="14"/>
<evidence type="ECO:0000256" key="7">
    <source>
        <dbReference type="ARBA" id="ARBA00022840"/>
    </source>
</evidence>
<evidence type="ECO:0000256" key="10">
    <source>
        <dbReference type="ARBA" id="ARBA00023136"/>
    </source>
</evidence>
<dbReference type="Pfam" id="PF00005">
    <property type="entry name" value="ABC_tran"/>
    <property type="match status" value="2"/>
</dbReference>
<evidence type="ECO:0000256" key="3">
    <source>
        <dbReference type="ARBA" id="ARBA00022448"/>
    </source>
</evidence>
<dbReference type="OrthoDB" id="7283113at2"/>
<dbReference type="Proteomes" id="UP000054844">
    <property type="component" value="Unassembled WGS sequence"/>
</dbReference>
<organism evidence="13 15">
    <name type="scientific">Roseomonas mucosa</name>
    <dbReference type="NCBI Taxonomy" id="207340"/>
    <lineage>
        <taxon>Bacteria</taxon>
        <taxon>Pseudomonadati</taxon>
        <taxon>Pseudomonadota</taxon>
        <taxon>Alphaproteobacteria</taxon>
        <taxon>Acetobacterales</taxon>
        <taxon>Roseomonadaceae</taxon>
        <taxon>Roseomonas</taxon>
    </lineage>
</organism>
<dbReference type="RefSeq" id="WP_019461004.1">
    <property type="nucleotide sequence ID" value="NZ_AP031462.1"/>
</dbReference>
<evidence type="ECO:0000256" key="8">
    <source>
        <dbReference type="ARBA" id="ARBA00022970"/>
    </source>
</evidence>
<proteinExistence type="inferred from homology"/>
<feature type="transmembrane region" description="Helical" evidence="11">
    <location>
        <begin position="223"/>
        <end position="242"/>
    </location>
</feature>
<feature type="domain" description="ABC transporter" evidence="12">
    <location>
        <begin position="362"/>
        <end position="603"/>
    </location>
</feature>
<keyword evidence="9 11" id="KW-1133">Transmembrane helix</keyword>
<dbReference type="Proteomes" id="UP000254919">
    <property type="component" value="Unassembled WGS sequence"/>
</dbReference>
<evidence type="ECO:0000313" key="14">
    <source>
        <dbReference type="EMBL" id="SUE39665.1"/>
    </source>
</evidence>
<evidence type="ECO:0000259" key="12">
    <source>
        <dbReference type="PROSITE" id="PS50893"/>
    </source>
</evidence>
<sequence>MPLDTSSTLNPPETVRRPGASGPLAQLLAAGAMLVALPFLMEAIGLTMTTATDVVVFAIAVMGLNILVGWTGLVSFGHGAWFGIGAYAAALLQRHFLPTDMLLPGLGALVIVAAASLVAGALILRRRGVYFSLLTLAFTAMLFAIAFRWTDLTGGENGLGNVRRYAALDNPYAYYAVVAVVAFAVLIGLWRLRRAPLGTVLVAIRENEQRAGFIGYGTNRYKLVAFAVSATITGLAGVLSVYNHRFASADPIAIAFSGELLAMVVIGGMRSFLGPAIGALFYILFREFLSIYTANWLLIFGLLFVGFILFSPDGLVGIGKRLLKPFRREATEGAAMSARRAGASGRIPGRFIREGGTAGPVLSAEAMRKSFGPVKAVQGVSFAVEDRRLHALIGPNGAGKTTAFNLLSGMFPLDEGRVMLDGQRVDGMEPHAITRAGLGRSFQITNLFPGLSVEENIRLAVQARHPARFNGWRDAEAIPELRQDTEELLRWTGLSGVERAEAGSLSYGGQRLLDMGLALATKPRILLLDEPLAGLAAAERERVGDLIKSLSADIPVLLVEHDIDRVFRMADRVTVMADGAVLVDGTVEQARDDARVQAVYLGSGADAVAAKPRVSAATERDLLVMEKVNTFYGKSHILNDVSLTVRQGEIVALLGRNGAGKSTLLKTLIGTARPASGRIVLGGDEIAGLSPDRIARRGMGFVPQGRGLFAGMTVGENLGLGRLKRLTGAGVHWEEERVLEFFPRLRERWNVAADRLSGGEQQMVAVARALSGDTRLLLLDEPFEGLSPAVTEELFECFDRLRQEVSIIIVDHHLDLALALSDRTVALERGAVQWLGESRLLREDEELRRKVLWL</sequence>
<dbReference type="InterPro" id="IPR001851">
    <property type="entry name" value="ABC_transp_permease"/>
</dbReference>
<gene>
    <name evidence="14" type="primary">rbsA_2</name>
    <name evidence="13" type="ORF">APZ41_015740</name>
    <name evidence="14" type="ORF">NCTC13291_01438</name>
</gene>
<dbReference type="Gene3D" id="3.40.50.300">
    <property type="entry name" value="P-loop containing nucleotide triphosphate hydrolases"/>
    <property type="match status" value="2"/>
</dbReference>
<reference evidence="14 16" key="2">
    <citation type="submission" date="2018-06" db="EMBL/GenBank/DDBJ databases">
        <authorList>
            <consortium name="Pathogen Informatics"/>
            <person name="Doyle S."/>
        </authorList>
    </citation>
    <scope>NUCLEOTIDE SEQUENCE [LARGE SCALE GENOMIC DNA]</scope>
    <source>
        <strain evidence="14 16">NCTC13291</strain>
    </source>
</reference>
<keyword evidence="10 11" id="KW-0472">Membrane</keyword>
<keyword evidence="7 14" id="KW-0067">ATP-binding</keyword>
<dbReference type="GO" id="GO:0015807">
    <property type="term" value="P:L-amino acid transport"/>
    <property type="evidence" value="ECO:0007669"/>
    <property type="project" value="TreeGrafter"/>
</dbReference>
<evidence type="ECO:0000256" key="1">
    <source>
        <dbReference type="ARBA" id="ARBA00004651"/>
    </source>
</evidence>
<feature type="transmembrane region" description="Helical" evidence="11">
    <location>
        <begin position="53"/>
        <end position="81"/>
    </location>
</feature>
<reference evidence="13 15" key="1">
    <citation type="submission" date="2016-12" db="EMBL/GenBank/DDBJ databases">
        <title>Draft genome sequence of Roseomonas mucosa strain AU37, isolated from a peripheral intravenous catheter.</title>
        <authorList>
            <person name="Choudhury M.A."/>
            <person name="Sidjabat H.E."/>
            <person name="Wailan A.M."/>
            <person name="Zhang L."/>
            <person name="Marsh N.M."/>
            <person name="Rickard C.M."/>
            <person name="Davies M."/>
            <person name="Mcmillan D.J."/>
        </authorList>
    </citation>
    <scope>NUCLEOTIDE SEQUENCE [LARGE SCALE GENOMIC DNA]</scope>
    <source>
        <strain evidence="13 15">SAVE376</strain>
    </source>
</reference>
<dbReference type="PANTHER" id="PTHR43820">
    <property type="entry name" value="HIGH-AFFINITY BRANCHED-CHAIN AMINO ACID TRANSPORT ATP-BINDING PROTEIN LIVF"/>
    <property type="match status" value="1"/>
</dbReference>
<dbReference type="GO" id="GO:0016887">
    <property type="term" value="F:ATP hydrolysis activity"/>
    <property type="evidence" value="ECO:0007669"/>
    <property type="project" value="InterPro"/>
</dbReference>
<evidence type="ECO:0000256" key="4">
    <source>
        <dbReference type="ARBA" id="ARBA00022475"/>
    </source>
</evidence>
<evidence type="ECO:0000256" key="9">
    <source>
        <dbReference type="ARBA" id="ARBA00022989"/>
    </source>
</evidence>
<dbReference type="SUPFAM" id="SSF52540">
    <property type="entry name" value="P-loop containing nucleoside triphosphate hydrolases"/>
    <property type="match status" value="2"/>
</dbReference>
<feature type="transmembrane region" description="Helical" evidence="11">
    <location>
        <begin position="131"/>
        <end position="149"/>
    </location>
</feature>
<dbReference type="EMBL" id="LLWF02000064">
    <property type="protein sequence ID" value="ONH82233.1"/>
    <property type="molecule type" value="Genomic_DNA"/>
</dbReference>